<proteinExistence type="predicted"/>
<accession>A0A941ILG4</accession>
<evidence type="ECO:0000313" key="1">
    <source>
        <dbReference type="EMBL" id="MBR7829977.1"/>
    </source>
</evidence>
<sequence length="65" mass="6596">MSLPAVLGGPCVVRVQFERAVEVGEGVQAAEGFAAFGVCPGVRGVEADRLGVVGFGEFVFAPQSA</sequence>
<comment type="caution">
    <text evidence="1">The sequence shown here is derived from an EMBL/GenBank/DDBJ whole genome shotgun (WGS) entry which is preliminary data.</text>
</comment>
<reference evidence="1" key="1">
    <citation type="submission" date="2021-04" db="EMBL/GenBank/DDBJ databases">
        <title>Genome based classification of Actinospica acidithermotolerans sp. nov., an actinobacterium isolated from an Indonesian hot spring.</title>
        <authorList>
            <person name="Kusuma A.B."/>
            <person name="Putra K.E."/>
            <person name="Nafisah S."/>
            <person name="Loh J."/>
            <person name="Nouioui I."/>
            <person name="Goodfellow M."/>
        </authorList>
    </citation>
    <scope>NUCLEOTIDE SEQUENCE</scope>
    <source>
        <strain evidence="1">MGRD01-02</strain>
    </source>
</reference>
<name>A0A941ILG4_9ACTN</name>
<protein>
    <submittedName>
        <fullName evidence="1">Uncharacterized protein</fullName>
    </submittedName>
</protein>
<dbReference type="AlphaFoldDB" id="A0A941ILG4"/>
<dbReference type="EMBL" id="JAGSOH010000108">
    <property type="protein sequence ID" value="MBR7829977.1"/>
    <property type="molecule type" value="Genomic_DNA"/>
</dbReference>
<keyword evidence="2" id="KW-1185">Reference proteome</keyword>
<gene>
    <name evidence="1" type="ORF">KDK95_26985</name>
</gene>
<organism evidence="1 2">
    <name type="scientific">Actinospica acidithermotolerans</name>
    <dbReference type="NCBI Taxonomy" id="2828514"/>
    <lineage>
        <taxon>Bacteria</taxon>
        <taxon>Bacillati</taxon>
        <taxon>Actinomycetota</taxon>
        <taxon>Actinomycetes</taxon>
        <taxon>Catenulisporales</taxon>
        <taxon>Actinospicaceae</taxon>
        <taxon>Actinospica</taxon>
    </lineage>
</organism>
<evidence type="ECO:0000313" key="2">
    <source>
        <dbReference type="Proteomes" id="UP000676325"/>
    </source>
</evidence>
<dbReference type="Proteomes" id="UP000676325">
    <property type="component" value="Unassembled WGS sequence"/>
</dbReference>
<dbReference type="RefSeq" id="WP_212521109.1">
    <property type="nucleotide sequence ID" value="NZ_JAGSOH010000108.1"/>
</dbReference>